<feature type="transmembrane region" description="Helical" evidence="1">
    <location>
        <begin position="95"/>
        <end position="117"/>
    </location>
</feature>
<evidence type="ECO:0000256" key="1">
    <source>
        <dbReference type="SAM" id="Phobius"/>
    </source>
</evidence>
<keyword evidence="3" id="KW-1185">Reference proteome</keyword>
<feature type="transmembrane region" description="Helical" evidence="1">
    <location>
        <begin position="129"/>
        <end position="156"/>
    </location>
</feature>
<accession>A0A0C3NNH8</accession>
<keyword evidence="1" id="KW-0812">Transmembrane</keyword>
<dbReference type="AlphaFoldDB" id="A0A0C3NNH8"/>
<evidence type="ECO:0000313" key="2">
    <source>
        <dbReference type="EMBL" id="KIP06659.1"/>
    </source>
</evidence>
<gene>
    <name evidence="2" type="ORF">PHLGIDRAFT_450019</name>
</gene>
<proteinExistence type="predicted"/>
<protein>
    <recommendedName>
        <fullName evidence="4">G-protein coupled receptors family 1 profile domain-containing protein</fullName>
    </recommendedName>
</protein>
<sequence>MVNWQSPEVIERTMAAYVIIVYVLLGVYIWYLILSFHHVELELLLRRVRFRIAHIPYLVARYAHLATLAATISMTSGKHSSSDTISTPESCSNLALMRIVSVCSDLALATSNCNLAIRAIALWRHDRKISCVLGGMCIVDCCFAIGLGFTGVSVFWTSQHTICTIGVNPRAKPAVLCFYLFSK</sequence>
<keyword evidence="1" id="KW-1133">Transmembrane helix</keyword>
<dbReference type="Proteomes" id="UP000053257">
    <property type="component" value="Unassembled WGS sequence"/>
</dbReference>
<evidence type="ECO:0000313" key="3">
    <source>
        <dbReference type="Proteomes" id="UP000053257"/>
    </source>
</evidence>
<dbReference type="EMBL" id="KN840513">
    <property type="protein sequence ID" value="KIP06659.1"/>
    <property type="molecule type" value="Genomic_DNA"/>
</dbReference>
<organism evidence="2 3">
    <name type="scientific">Phlebiopsis gigantea (strain 11061_1 CR5-6)</name>
    <name type="common">White-rot fungus</name>
    <name type="synonym">Peniophora gigantea</name>
    <dbReference type="NCBI Taxonomy" id="745531"/>
    <lineage>
        <taxon>Eukaryota</taxon>
        <taxon>Fungi</taxon>
        <taxon>Dikarya</taxon>
        <taxon>Basidiomycota</taxon>
        <taxon>Agaricomycotina</taxon>
        <taxon>Agaricomycetes</taxon>
        <taxon>Polyporales</taxon>
        <taxon>Phanerochaetaceae</taxon>
        <taxon>Phlebiopsis</taxon>
    </lineage>
</organism>
<feature type="transmembrane region" description="Helical" evidence="1">
    <location>
        <begin position="14"/>
        <end position="34"/>
    </location>
</feature>
<dbReference type="HOGENOM" id="CLU_059054_2_1_1"/>
<evidence type="ECO:0008006" key="4">
    <source>
        <dbReference type="Google" id="ProtNLM"/>
    </source>
</evidence>
<feature type="transmembrane region" description="Helical" evidence="1">
    <location>
        <begin position="55"/>
        <end position="75"/>
    </location>
</feature>
<reference evidence="2 3" key="1">
    <citation type="journal article" date="2014" name="PLoS Genet.">
        <title>Analysis of the Phlebiopsis gigantea genome, transcriptome and secretome provides insight into its pioneer colonization strategies of wood.</title>
        <authorList>
            <person name="Hori C."/>
            <person name="Ishida T."/>
            <person name="Igarashi K."/>
            <person name="Samejima M."/>
            <person name="Suzuki H."/>
            <person name="Master E."/>
            <person name="Ferreira P."/>
            <person name="Ruiz-Duenas F.J."/>
            <person name="Held B."/>
            <person name="Canessa P."/>
            <person name="Larrondo L.F."/>
            <person name="Schmoll M."/>
            <person name="Druzhinina I.S."/>
            <person name="Kubicek C.P."/>
            <person name="Gaskell J.A."/>
            <person name="Kersten P."/>
            <person name="St John F."/>
            <person name="Glasner J."/>
            <person name="Sabat G."/>
            <person name="Splinter BonDurant S."/>
            <person name="Syed K."/>
            <person name="Yadav J."/>
            <person name="Mgbeahuruike A.C."/>
            <person name="Kovalchuk A."/>
            <person name="Asiegbu F.O."/>
            <person name="Lackner G."/>
            <person name="Hoffmeister D."/>
            <person name="Rencoret J."/>
            <person name="Gutierrez A."/>
            <person name="Sun H."/>
            <person name="Lindquist E."/>
            <person name="Barry K."/>
            <person name="Riley R."/>
            <person name="Grigoriev I.V."/>
            <person name="Henrissat B."/>
            <person name="Kues U."/>
            <person name="Berka R.M."/>
            <person name="Martinez A.T."/>
            <person name="Covert S.F."/>
            <person name="Blanchette R.A."/>
            <person name="Cullen D."/>
        </authorList>
    </citation>
    <scope>NUCLEOTIDE SEQUENCE [LARGE SCALE GENOMIC DNA]</scope>
    <source>
        <strain evidence="2 3">11061_1 CR5-6</strain>
    </source>
</reference>
<keyword evidence="1" id="KW-0472">Membrane</keyword>
<name>A0A0C3NNH8_PHLG1</name>